<reference evidence="2 3" key="2">
    <citation type="journal article" date="2017" name="Front. Plant Sci.">
        <title>Gene Classification and Mining of Molecular Markers Useful in Red Clover (Trifolium pratense) Breeding.</title>
        <authorList>
            <person name="Istvanek J."/>
            <person name="Dluhosova J."/>
            <person name="Dluhos P."/>
            <person name="Patkova L."/>
            <person name="Nedelnik J."/>
            <person name="Repkova J."/>
        </authorList>
    </citation>
    <scope>NUCLEOTIDE SEQUENCE [LARGE SCALE GENOMIC DNA]</scope>
    <source>
        <strain evidence="3">cv. Tatra</strain>
        <tissue evidence="2">Young leaves</tissue>
    </source>
</reference>
<feature type="region of interest" description="Disordered" evidence="1">
    <location>
        <begin position="439"/>
        <end position="466"/>
    </location>
</feature>
<evidence type="ECO:0000256" key="1">
    <source>
        <dbReference type="SAM" id="MobiDB-lite"/>
    </source>
</evidence>
<dbReference type="InterPro" id="IPR028938">
    <property type="entry name" value="Rsf1-like"/>
</dbReference>
<protein>
    <submittedName>
        <fullName evidence="2">Uncharacterized protein</fullName>
    </submittedName>
</protein>
<dbReference type="PANTHER" id="PTHR14296:SF12">
    <property type="entry name" value="DDT DOMAIN-CONTAINING PROTEIN DDR4 ISOFORM X1"/>
    <property type="match status" value="1"/>
</dbReference>
<evidence type="ECO:0000313" key="3">
    <source>
        <dbReference type="Proteomes" id="UP000236291"/>
    </source>
</evidence>
<gene>
    <name evidence="2" type="ORF">L195_g001183</name>
</gene>
<organism evidence="2 3">
    <name type="scientific">Trifolium pratense</name>
    <name type="common">Red clover</name>
    <dbReference type="NCBI Taxonomy" id="57577"/>
    <lineage>
        <taxon>Eukaryota</taxon>
        <taxon>Viridiplantae</taxon>
        <taxon>Streptophyta</taxon>
        <taxon>Embryophyta</taxon>
        <taxon>Tracheophyta</taxon>
        <taxon>Spermatophyta</taxon>
        <taxon>Magnoliopsida</taxon>
        <taxon>eudicotyledons</taxon>
        <taxon>Gunneridae</taxon>
        <taxon>Pentapetalae</taxon>
        <taxon>rosids</taxon>
        <taxon>fabids</taxon>
        <taxon>Fabales</taxon>
        <taxon>Fabaceae</taxon>
        <taxon>Papilionoideae</taxon>
        <taxon>50 kb inversion clade</taxon>
        <taxon>NPAAA clade</taxon>
        <taxon>Hologalegina</taxon>
        <taxon>IRL clade</taxon>
        <taxon>Trifolieae</taxon>
        <taxon>Trifolium</taxon>
    </lineage>
</organism>
<dbReference type="PANTHER" id="PTHR14296">
    <property type="entry name" value="REMODELING AND SPACING FACTOR 1"/>
    <property type="match status" value="1"/>
</dbReference>
<dbReference type="GO" id="GO:0031213">
    <property type="term" value="C:RSF complex"/>
    <property type="evidence" value="ECO:0007669"/>
    <property type="project" value="InterPro"/>
</dbReference>
<feature type="region of interest" description="Disordered" evidence="1">
    <location>
        <begin position="618"/>
        <end position="656"/>
    </location>
</feature>
<accession>A0A2K3NNZ2</accession>
<evidence type="ECO:0000313" key="2">
    <source>
        <dbReference type="EMBL" id="PNY04756.1"/>
    </source>
</evidence>
<dbReference type="STRING" id="57577.A0A2K3NNZ2"/>
<sequence length="686" mass="78023">MHAVEEGGGSEDQNERVLEQIFNLRRRWELASVLDFLDVFSELLGKDLKVSAEEIEIGLVKPNALLAKLHIQLLKGIPPVSRTLDDSDKWVTALSKKLTTWWPWVAEGKNPLVPSKGEEISKYKELDPLDRLLLLKSLCEVRADQHDVISYVNDALKEGTEISSFRKDAFGRDGTGTSYWYNANTKTQCHRFYKETITTVSTPNRKGKGRLSLPIVNFQWETLASNLEEFSEVAEKLSSSKSSVETFIGNRLQSDAIPVLEKLQKKKERALKQKQRQDKLLKDFQNSQSSGNTRSCRTRRPINYSFEAYDRTIKEAIQLTNKRKKSTPADQDKNRGSEDDSNVDVSSESDDSERDVQRLSESDDSGYENENHSSEENDEHENQMDNSEEHSSHVVSYPKGVRSSKRLAGVPGHTVPESMGLAAKQRVRQRPTRNTAIEYTVVPDSEDEEHEEKIPDSEDEEHEGKTDLSESTLFKHFMVHVINYLDSNKRFTTLKDIIAGFWCPVRGVDIKEIDGGLFTFQIFHPLDMQRILTKVPFWIQIHDIPIGCMSERTGKDLANFIGEFLEYDTKNNSNYLRIFMRLRVLGGETTATSSTPSNLMSDDGIRNWGPELHVRQRNKGSSGARWLREEGKDWQPSSSEASVTKHAGRNYDGNSKALMVQSKPTKTVLAELLRNPKLILPSRKQS</sequence>
<dbReference type="AlphaFoldDB" id="A0A2K3NNZ2"/>
<dbReference type="Proteomes" id="UP000236291">
    <property type="component" value="Unassembled WGS sequence"/>
</dbReference>
<feature type="compositionally biased region" description="Basic and acidic residues" evidence="1">
    <location>
        <begin position="369"/>
        <end position="392"/>
    </location>
</feature>
<dbReference type="EMBL" id="ASHM01000461">
    <property type="protein sequence ID" value="PNY04756.1"/>
    <property type="molecule type" value="Genomic_DNA"/>
</dbReference>
<feature type="region of interest" description="Disordered" evidence="1">
    <location>
        <begin position="270"/>
        <end position="299"/>
    </location>
</feature>
<dbReference type="GO" id="GO:0006355">
    <property type="term" value="P:regulation of DNA-templated transcription"/>
    <property type="evidence" value="ECO:0007669"/>
    <property type="project" value="InterPro"/>
</dbReference>
<reference evidence="2 3" key="1">
    <citation type="journal article" date="2014" name="Am. J. Bot.">
        <title>Genome assembly and annotation for red clover (Trifolium pratense; Fabaceae).</title>
        <authorList>
            <person name="Istvanek J."/>
            <person name="Jaros M."/>
            <person name="Krenek A."/>
            <person name="Repkova J."/>
        </authorList>
    </citation>
    <scope>NUCLEOTIDE SEQUENCE [LARGE SCALE GENOMIC DNA]</scope>
    <source>
        <strain evidence="3">cv. Tatra</strain>
        <tissue evidence="2">Young leaves</tissue>
    </source>
</reference>
<feature type="compositionally biased region" description="Basic and acidic residues" evidence="1">
    <location>
        <begin position="451"/>
        <end position="466"/>
    </location>
</feature>
<comment type="caution">
    <text evidence="2">The sequence shown here is derived from an EMBL/GenBank/DDBJ whole genome shotgun (WGS) entry which is preliminary data.</text>
</comment>
<feature type="region of interest" description="Disordered" evidence="1">
    <location>
        <begin position="319"/>
        <end position="416"/>
    </location>
</feature>
<feature type="compositionally biased region" description="Acidic residues" evidence="1">
    <location>
        <begin position="339"/>
        <end position="353"/>
    </location>
</feature>
<name>A0A2K3NNZ2_TRIPR</name>
<feature type="compositionally biased region" description="Polar residues" evidence="1">
    <location>
        <begin position="286"/>
        <end position="295"/>
    </location>
</feature>
<proteinExistence type="predicted"/>